<dbReference type="UniPathway" id="UPA00143"/>
<reference evidence="12" key="1">
    <citation type="submission" date="2021-02" db="EMBL/GenBank/DDBJ databases">
        <authorList>
            <person name="Nowell W R."/>
        </authorList>
    </citation>
    <scope>NUCLEOTIDE SEQUENCE</scope>
</reference>
<dbReference type="Proteomes" id="UP000663869">
    <property type="component" value="Unassembled WGS sequence"/>
</dbReference>
<evidence type="ECO:0000313" key="22">
    <source>
        <dbReference type="Proteomes" id="UP000663873"/>
    </source>
</evidence>
<dbReference type="CDD" id="cd16454">
    <property type="entry name" value="RING-H2_PA-TM-RING"/>
    <property type="match status" value="1"/>
</dbReference>
<dbReference type="EMBL" id="CAJOBS010002005">
    <property type="protein sequence ID" value="CAF4782858.1"/>
    <property type="molecule type" value="Genomic_DNA"/>
</dbReference>
<dbReference type="AlphaFoldDB" id="A0A817TXC7"/>
<dbReference type="Pfam" id="PF13639">
    <property type="entry name" value="zf-RING_2"/>
    <property type="match status" value="1"/>
</dbReference>
<keyword evidence="7 9" id="KW-0472">Membrane</keyword>
<dbReference type="Proteomes" id="UP000663848">
    <property type="component" value="Unassembled WGS sequence"/>
</dbReference>
<comment type="caution">
    <text evidence="12">The sequence shown here is derived from an EMBL/GenBank/DDBJ whole genome shotgun (WGS) entry which is preliminary data.</text>
</comment>
<evidence type="ECO:0000256" key="6">
    <source>
        <dbReference type="ARBA" id="ARBA00022989"/>
    </source>
</evidence>
<dbReference type="OrthoDB" id="9984778at2759"/>
<dbReference type="Proteomes" id="UP000663851">
    <property type="component" value="Unassembled WGS sequence"/>
</dbReference>
<dbReference type="PANTHER" id="PTHR46539:SF1">
    <property type="entry name" value="E3 UBIQUITIN-PROTEIN LIGASE ATL42"/>
    <property type="match status" value="1"/>
</dbReference>
<name>A0A817TXC7_9BILA</name>
<evidence type="ECO:0000256" key="8">
    <source>
        <dbReference type="PROSITE-ProRule" id="PRU00175"/>
    </source>
</evidence>
<dbReference type="InterPro" id="IPR001841">
    <property type="entry name" value="Znf_RING"/>
</dbReference>
<evidence type="ECO:0000313" key="20">
    <source>
        <dbReference type="EMBL" id="CAF4782858.1"/>
    </source>
</evidence>
<accession>A0A817TXC7</accession>
<dbReference type="GO" id="GO:0016567">
    <property type="term" value="P:protein ubiquitination"/>
    <property type="evidence" value="ECO:0007669"/>
    <property type="project" value="UniProtKB-UniPathway"/>
</dbReference>
<dbReference type="EMBL" id="CAJNXB010003491">
    <property type="protein sequence ID" value="CAF3316533.1"/>
    <property type="molecule type" value="Genomic_DNA"/>
</dbReference>
<evidence type="ECO:0000256" key="9">
    <source>
        <dbReference type="SAM" id="Phobius"/>
    </source>
</evidence>
<dbReference type="EMBL" id="CAJNYV010002526">
    <property type="protein sequence ID" value="CAF3485875.1"/>
    <property type="molecule type" value="Genomic_DNA"/>
</dbReference>
<dbReference type="PROSITE" id="PS50089">
    <property type="entry name" value="ZF_RING_2"/>
    <property type="match status" value="1"/>
</dbReference>
<dbReference type="EMBL" id="CAJNYD010001113">
    <property type="protein sequence ID" value="CAF3318535.1"/>
    <property type="molecule type" value="Genomic_DNA"/>
</dbReference>
<proteinExistence type="predicted"/>
<evidence type="ECO:0000259" key="10">
    <source>
        <dbReference type="PROSITE" id="PS50089"/>
    </source>
</evidence>
<dbReference type="EMBL" id="CAJOBO010001977">
    <property type="protein sequence ID" value="CAF4422778.1"/>
    <property type="molecule type" value="Genomic_DNA"/>
</dbReference>
<keyword evidence="4 8" id="KW-0863">Zinc-finger</keyword>
<dbReference type="EMBL" id="CAJOBR010002353">
    <property type="protein sequence ID" value="CAF4675739.1"/>
    <property type="molecule type" value="Genomic_DNA"/>
</dbReference>
<dbReference type="Proteomes" id="UP000663865">
    <property type="component" value="Unassembled WGS sequence"/>
</dbReference>
<dbReference type="GO" id="GO:0008270">
    <property type="term" value="F:zinc ion binding"/>
    <property type="evidence" value="ECO:0007669"/>
    <property type="project" value="UniProtKB-KW"/>
</dbReference>
<dbReference type="EMBL" id="CAJOBP010000964">
    <property type="protein sequence ID" value="CAF4240288.1"/>
    <property type="molecule type" value="Genomic_DNA"/>
</dbReference>
<keyword evidence="3" id="KW-0479">Metal-binding</keyword>
<evidence type="ECO:0000313" key="13">
    <source>
        <dbReference type="EMBL" id="CAF3333473.1"/>
    </source>
</evidence>
<evidence type="ECO:0000313" key="18">
    <source>
        <dbReference type="EMBL" id="CAF4503621.1"/>
    </source>
</evidence>
<dbReference type="Proteomes" id="UP000663825">
    <property type="component" value="Unassembled WGS sequence"/>
</dbReference>
<keyword evidence="5" id="KW-0862">Zinc</keyword>
<dbReference type="InterPro" id="IPR013083">
    <property type="entry name" value="Znf_RING/FYVE/PHD"/>
</dbReference>
<dbReference type="SMART" id="SM00184">
    <property type="entry name" value="RING"/>
    <property type="match status" value="1"/>
</dbReference>
<evidence type="ECO:0000313" key="21">
    <source>
        <dbReference type="Proteomes" id="UP000663833"/>
    </source>
</evidence>
<evidence type="ECO:0000313" key="19">
    <source>
        <dbReference type="EMBL" id="CAF4675739.1"/>
    </source>
</evidence>
<evidence type="ECO:0000256" key="7">
    <source>
        <dbReference type="ARBA" id="ARBA00023136"/>
    </source>
</evidence>
<evidence type="ECO:0000256" key="4">
    <source>
        <dbReference type="ARBA" id="ARBA00022771"/>
    </source>
</evidence>
<dbReference type="Proteomes" id="UP000663862">
    <property type="component" value="Unassembled WGS sequence"/>
</dbReference>
<keyword evidence="2 9" id="KW-0812">Transmembrane</keyword>
<sequence length="325" mass="37207">MNYVISRSHSFASVIDKPVFHCNDYHSYPYSLFPIQIPTDERHANRPSIISSCKDNKHVFDKLSINCSLKSCPGYICCQDKRNTIHIKVVYSANKDSAKITEDTINPNGELQCGPSKQHEYYILTLRINLKTKKFNLTCTTGFNLIEPNDSDKYPLSKTSLFGIIVLAACTAFALFLCIGWFIFTYYRQYKRRQIKIKLQKALANSVQQILDKTPIVTFISTNKTKNSNSEDPMCAICLESFIDNEKTRKLICSHYFHTGCIDPWLLSNQNCPLCNRNILNDYVPSISDTIKSNRRETLNQQSRSTNTVNNRQSNPIIVNEVLNS</sequence>
<dbReference type="Gene3D" id="3.30.40.10">
    <property type="entry name" value="Zinc/RING finger domain, C3HC4 (zinc finger)"/>
    <property type="match status" value="1"/>
</dbReference>
<dbReference type="EMBL" id="CAJNYT010002004">
    <property type="protein sequence ID" value="CAF3442054.1"/>
    <property type="molecule type" value="Genomic_DNA"/>
</dbReference>
<evidence type="ECO:0000313" key="11">
    <source>
        <dbReference type="EMBL" id="CAF3316533.1"/>
    </source>
</evidence>
<dbReference type="Proteomes" id="UP000663872">
    <property type="component" value="Unassembled WGS sequence"/>
</dbReference>
<evidence type="ECO:0000256" key="5">
    <source>
        <dbReference type="ARBA" id="ARBA00022833"/>
    </source>
</evidence>
<feature type="transmembrane region" description="Helical" evidence="9">
    <location>
        <begin position="161"/>
        <end position="187"/>
    </location>
</feature>
<gene>
    <name evidence="13" type="ORF">FME351_LOCUS2846</name>
    <name evidence="14" type="ORF">GRG538_LOCUS13564</name>
    <name evidence="17" type="ORF">HFQ381_LOCUS21726</name>
    <name evidence="15" type="ORF">KIK155_LOCUS14815</name>
    <name evidence="12" type="ORF">LUA448_LOCUS9710</name>
    <name evidence="19" type="ORF">QYT958_LOCUS16324</name>
    <name evidence="11" type="ORF">TIS948_LOCUS19776</name>
    <name evidence="20" type="ORF">TOA249_LOCUS22256</name>
    <name evidence="18" type="ORF">TSG867_LOCUS21295</name>
    <name evidence="16" type="ORF">UJA718_LOCUS8895</name>
</gene>
<evidence type="ECO:0000313" key="14">
    <source>
        <dbReference type="EMBL" id="CAF3442054.1"/>
    </source>
</evidence>
<evidence type="ECO:0000313" key="15">
    <source>
        <dbReference type="EMBL" id="CAF3485875.1"/>
    </source>
</evidence>
<dbReference type="GO" id="GO:0016020">
    <property type="term" value="C:membrane"/>
    <property type="evidence" value="ECO:0007669"/>
    <property type="project" value="UniProtKB-SubCell"/>
</dbReference>
<evidence type="ECO:0000256" key="1">
    <source>
        <dbReference type="ARBA" id="ARBA00004370"/>
    </source>
</evidence>
<comment type="subcellular location">
    <subcellularLocation>
        <location evidence="1">Membrane</location>
    </subcellularLocation>
</comment>
<dbReference type="SUPFAM" id="SSF57850">
    <property type="entry name" value="RING/U-box"/>
    <property type="match status" value="1"/>
</dbReference>
<organism evidence="12 21">
    <name type="scientific">Rotaria socialis</name>
    <dbReference type="NCBI Taxonomy" id="392032"/>
    <lineage>
        <taxon>Eukaryota</taxon>
        <taxon>Metazoa</taxon>
        <taxon>Spiralia</taxon>
        <taxon>Gnathifera</taxon>
        <taxon>Rotifera</taxon>
        <taxon>Eurotatoria</taxon>
        <taxon>Bdelloidea</taxon>
        <taxon>Philodinida</taxon>
        <taxon>Philodinidae</taxon>
        <taxon>Rotaria</taxon>
    </lineage>
</organism>
<evidence type="ECO:0000313" key="16">
    <source>
        <dbReference type="EMBL" id="CAF4240288.1"/>
    </source>
</evidence>
<dbReference type="Proteomes" id="UP000663833">
    <property type="component" value="Unassembled WGS sequence"/>
</dbReference>
<evidence type="ECO:0000313" key="12">
    <source>
        <dbReference type="EMBL" id="CAF3318535.1"/>
    </source>
</evidence>
<dbReference type="Proteomes" id="UP000663873">
    <property type="component" value="Unassembled WGS sequence"/>
</dbReference>
<keyword evidence="6 9" id="KW-1133">Transmembrane helix</keyword>
<dbReference type="EMBL" id="CAJOBQ010001635">
    <property type="protein sequence ID" value="CAF4503621.1"/>
    <property type="molecule type" value="Genomic_DNA"/>
</dbReference>
<evidence type="ECO:0000256" key="2">
    <source>
        <dbReference type="ARBA" id="ARBA00022692"/>
    </source>
</evidence>
<dbReference type="EMBL" id="CAJNYU010000171">
    <property type="protein sequence ID" value="CAF3333473.1"/>
    <property type="molecule type" value="Genomic_DNA"/>
</dbReference>
<dbReference type="Proteomes" id="UP000663838">
    <property type="component" value="Unassembled WGS sequence"/>
</dbReference>
<protein>
    <recommendedName>
        <fullName evidence="10">RING-type domain-containing protein</fullName>
    </recommendedName>
</protein>
<evidence type="ECO:0000313" key="17">
    <source>
        <dbReference type="EMBL" id="CAF4422778.1"/>
    </source>
</evidence>
<feature type="domain" description="RING-type" evidence="10">
    <location>
        <begin position="235"/>
        <end position="276"/>
    </location>
</feature>
<keyword evidence="22" id="KW-1185">Reference proteome</keyword>
<evidence type="ECO:0000256" key="3">
    <source>
        <dbReference type="ARBA" id="ARBA00022723"/>
    </source>
</evidence>
<dbReference type="PANTHER" id="PTHR46539">
    <property type="entry name" value="E3 UBIQUITIN-PROTEIN LIGASE ATL42"/>
    <property type="match status" value="1"/>
</dbReference>